<evidence type="ECO:0008006" key="5">
    <source>
        <dbReference type="Google" id="ProtNLM"/>
    </source>
</evidence>
<dbReference type="Proteomes" id="UP000612585">
    <property type="component" value="Unassembled WGS sequence"/>
</dbReference>
<sequence length="263" mass="27242">MPTTTAPSRSPIAVLAAVAVALVAAFVVAPPALAGVGSGDDLGDERRLTDAFRAAFVGYWRSGDRDLPPDLQSVVDYWFRFHVVKAVVAVLLLFVLVALGTHLWKAFPRSGNRAVLASAGVFVTLFALFALATAMANLQGAATPFASLLPMLVDGPVDGPVDADLAGTLEQVRQQLAAGGPASPAVDVMVDDFARYHAAMAVIATVVAVGLVGVGVALWRRSHRWFAALFALVAVLAAVVAVANAGTAADPEPALRAFFDGGW</sequence>
<accession>A0A8J3ZDU4</accession>
<feature type="signal peptide" evidence="2">
    <location>
        <begin position="1"/>
        <end position="34"/>
    </location>
</feature>
<keyword evidence="1" id="KW-0812">Transmembrane</keyword>
<feature type="transmembrane region" description="Helical" evidence="1">
    <location>
        <begin position="77"/>
        <end position="103"/>
    </location>
</feature>
<feature type="transmembrane region" description="Helical" evidence="1">
    <location>
        <begin position="226"/>
        <end position="246"/>
    </location>
</feature>
<name>A0A8J3ZDU4_9ACTN</name>
<evidence type="ECO:0000256" key="2">
    <source>
        <dbReference type="SAM" id="SignalP"/>
    </source>
</evidence>
<proteinExistence type="predicted"/>
<comment type="caution">
    <text evidence="3">The sequence shown here is derived from an EMBL/GenBank/DDBJ whole genome shotgun (WGS) entry which is preliminary data.</text>
</comment>
<evidence type="ECO:0000256" key="1">
    <source>
        <dbReference type="SAM" id="Phobius"/>
    </source>
</evidence>
<organism evidence="3 4">
    <name type="scientific">Virgisporangium aurantiacum</name>
    <dbReference type="NCBI Taxonomy" id="175570"/>
    <lineage>
        <taxon>Bacteria</taxon>
        <taxon>Bacillati</taxon>
        <taxon>Actinomycetota</taxon>
        <taxon>Actinomycetes</taxon>
        <taxon>Micromonosporales</taxon>
        <taxon>Micromonosporaceae</taxon>
        <taxon>Virgisporangium</taxon>
    </lineage>
</organism>
<dbReference type="AlphaFoldDB" id="A0A8J3ZDU4"/>
<keyword evidence="1" id="KW-1133">Transmembrane helix</keyword>
<keyword evidence="2" id="KW-0732">Signal</keyword>
<keyword evidence="4" id="KW-1185">Reference proteome</keyword>
<evidence type="ECO:0000313" key="4">
    <source>
        <dbReference type="Proteomes" id="UP000612585"/>
    </source>
</evidence>
<feature type="transmembrane region" description="Helical" evidence="1">
    <location>
        <begin position="115"/>
        <end position="136"/>
    </location>
</feature>
<evidence type="ECO:0000313" key="3">
    <source>
        <dbReference type="EMBL" id="GIJ61072.1"/>
    </source>
</evidence>
<keyword evidence="1" id="KW-0472">Membrane</keyword>
<gene>
    <name evidence="3" type="ORF">Vau01_085880</name>
</gene>
<reference evidence="3" key="1">
    <citation type="submission" date="2021-01" db="EMBL/GenBank/DDBJ databases">
        <title>Whole genome shotgun sequence of Virgisporangium aurantiacum NBRC 16421.</title>
        <authorList>
            <person name="Komaki H."/>
            <person name="Tamura T."/>
        </authorList>
    </citation>
    <scope>NUCLEOTIDE SEQUENCE</scope>
    <source>
        <strain evidence="3">NBRC 16421</strain>
    </source>
</reference>
<protein>
    <recommendedName>
        <fullName evidence="5">Tat (Twin-arginine translocation) pathway signal sequence</fullName>
    </recommendedName>
</protein>
<dbReference type="RefSeq" id="WP_204005794.1">
    <property type="nucleotide sequence ID" value="NZ_BOPG01000063.1"/>
</dbReference>
<dbReference type="EMBL" id="BOPG01000063">
    <property type="protein sequence ID" value="GIJ61072.1"/>
    <property type="molecule type" value="Genomic_DNA"/>
</dbReference>
<feature type="chain" id="PRO_5035258070" description="Tat (Twin-arginine translocation) pathway signal sequence" evidence="2">
    <location>
        <begin position="35"/>
        <end position="263"/>
    </location>
</feature>
<feature type="transmembrane region" description="Helical" evidence="1">
    <location>
        <begin position="196"/>
        <end position="219"/>
    </location>
</feature>